<gene>
    <name evidence="1" type="ORF">M2350_000897</name>
</gene>
<name>A0ABT2EKL9_9BACT</name>
<organism evidence="1 2">
    <name type="scientific">Candidatus Fervidibacter sacchari</name>
    <dbReference type="NCBI Taxonomy" id="1448929"/>
    <lineage>
        <taxon>Bacteria</taxon>
        <taxon>Candidatus Fervidibacterota</taxon>
        <taxon>Candidatus Fervidibacter</taxon>
    </lineage>
</organism>
<dbReference type="PANTHER" id="PTHR39550">
    <property type="entry name" value="SLL0658 PROTEIN"/>
    <property type="match status" value="1"/>
</dbReference>
<reference evidence="1 2" key="1">
    <citation type="submission" date="2022-08" db="EMBL/GenBank/DDBJ databases">
        <title>Bacterial and archaeal communities from various locations to study Microbial Dark Matter (Phase II).</title>
        <authorList>
            <person name="Stepanauskas R."/>
        </authorList>
    </citation>
    <scope>NUCLEOTIDE SEQUENCE [LARGE SCALE GENOMIC DNA]</scope>
    <source>
        <strain evidence="1 2">PD1</strain>
    </source>
</reference>
<protein>
    <submittedName>
        <fullName evidence="1">Nucleic acid-binding protein</fullName>
    </submittedName>
</protein>
<evidence type="ECO:0000313" key="1">
    <source>
        <dbReference type="EMBL" id="MCS3918497.1"/>
    </source>
</evidence>
<dbReference type="RefSeq" id="WP_259094401.1">
    <property type="nucleotide sequence ID" value="NZ_CP130454.1"/>
</dbReference>
<dbReference type="Proteomes" id="UP001204798">
    <property type="component" value="Unassembled WGS sequence"/>
</dbReference>
<keyword evidence="2" id="KW-1185">Reference proteome</keyword>
<dbReference type="Pfam" id="PF11848">
    <property type="entry name" value="DUF3368"/>
    <property type="match status" value="1"/>
</dbReference>
<dbReference type="EMBL" id="JANUCP010000002">
    <property type="protein sequence ID" value="MCS3918497.1"/>
    <property type="molecule type" value="Genomic_DNA"/>
</dbReference>
<evidence type="ECO:0000313" key="2">
    <source>
        <dbReference type="Proteomes" id="UP001204798"/>
    </source>
</evidence>
<dbReference type="InterPro" id="IPR021799">
    <property type="entry name" value="PIN-like_prokaryotic"/>
</dbReference>
<accession>A0ABT2EKL9</accession>
<dbReference type="PANTHER" id="PTHR39550:SF1">
    <property type="entry name" value="SLL0658 PROTEIN"/>
    <property type="match status" value="1"/>
</dbReference>
<proteinExistence type="predicted"/>
<sequence length="108" mass="12040">MSVVSNASPIIHLARIGQLELLHQLYGEIFVPEAVWEEVVVKGEGKIGAEEIQRAKWIKRKRVSNHPLVKALRRELDAGEAEAIALAIEVGAESLLWMTKSEDELRSS</sequence>
<comment type="caution">
    <text evidence="1">The sequence shown here is derived from an EMBL/GenBank/DDBJ whole genome shotgun (WGS) entry which is preliminary data.</text>
</comment>